<feature type="compositionally biased region" description="Low complexity" evidence="1">
    <location>
        <begin position="167"/>
        <end position="191"/>
    </location>
</feature>
<keyword evidence="2" id="KW-0812">Transmembrane</keyword>
<keyword evidence="2" id="KW-1133">Transmembrane helix</keyword>
<comment type="caution">
    <text evidence="3">The sequence shown here is derived from an EMBL/GenBank/DDBJ whole genome shotgun (WGS) entry which is preliminary data.</text>
</comment>
<dbReference type="Proteomes" id="UP001206128">
    <property type="component" value="Unassembled WGS sequence"/>
</dbReference>
<accession>A0AAE3GG44</accession>
<reference evidence="3" key="1">
    <citation type="submission" date="2022-06" db="EMBL/GenBank/DDBJ databases">
        <title>Genomic Encyclopedia of Archaeal and Bacterial Type Strains, Phase II (KMG-II): from individual species to whole genera.</title>
        <authorList>
            <person name="Goeker M."/>
        </authorList>
    </citation>
    <scope>NUCLEOTIDE SEQUENCE</scope>
    <source>
        <strain evidence="3">DSM 43935</strain>
    </source>
</reference>
<evidence type="ECO:0000256" key="1">
    <source>
        <dbReference type="SAM" id="MobiDB-lite"/>
    </source>
</evidence>
<feature type="transmembrane region" description="Helical" evidence="2">
    <location>
        <begin position="241"/>
        <end position="260"/>
    </location>
</feature>
<proteinExistence type="predicted"/>
<organism evidence="3 4">
    <name type="scientific">Goodfellowiella coeruleoviolacea</name>
    <dbReference type="NCBI Taxonomy" id="334858"/>
    <lineage>
        <taxon>Bacteria</taxon>
        <taxon>Bacillati</taxon>
        <taxon>Actinomycetota</taxon>
        <taxon>Actinomycetes</taxon>
        <taxon>Pseudonocardiales</taxon>
        <taxon>Pseudonocardiaceae</taxon>
        <taxon>Goodfellowiella</taxon>
    </lineage>
</organism>
<evidence type="ECO:0000313" key="4">
    <source>
        <dbReference type="Proteomes" id="UP001206128"/>
    </source>
</evidence>
<protein>
    <submittedName>
        <fullName evidence="3">Uncharacterized protein</fullName>
    </submittedName>
</protein>
<dbReference type="EMBL" id="JAMTCK010000010">
    <property type="protein sequence ID" value="MCP2167596.1"/>
    <property type="molecule type" value="Genomic_DNA"/>
</dbReference>
<gene>
    <name evidence="3" type="ORF">LX83_004469</name>
</gene>
<keyword evidence="2" id="KW-0472">Membrane</keyword>
<feature type="region of interest" description="Disordered" evidence="1">
    <location>
        <begin position="267"/>
        <end position="301"/>
    </location>
</feature>
<feature type="transmembrane region" description="Helical" evidence="2">
    <location>
        <begin position="211"/>
        <end position="235"/>
    </location>
</feature>
<dbReference type="AlphaFoldDB" id="A0AAE3GG44"/>
<name>A0AAE3GG44_9PSEU</name>
<evidence type="ECO:0000256" key="2">
    <source>
        <dbReference type="SAM" id="Phobius"/>
    </source>
</evidence>
<feature type="compositionally biased region" description="Basic and acidic residues" evidence="1">
    <location>
        <begin position="268"/>
        <end position="278"/>
    </location>
</feature>
<feature type="transmembrane region" description="Helical" evidence="2">
    <location>
        <begin position="6"/>
        <end position="26"/>
    </location>
</feature>
<keyword evidence="4" id="KW-1185">Reference proteome</keyword>
<sequence>MGWEAATGLASAALSWGSAWLAARVLTRPVTRDVARSPVEVVFRLRDGARLRLRHRGLLLDLLPFPNPGAESGTASALRLAIPYHRVCLAQPGVLAGVDGRWALPNGSWTRLSEGPALRVVGGGQQWLLPLTDVVRVAEVIGERVRRLAERGGATAWGTVPEPTPPTESTEPVEPVEPSRLSELSGLSGLPGQAGPGQNPGRVRRVRAVHVSAAPLVAATLAAVGLVGTSVRYAVVDAAPAGLITAVAFAGVAVGGGVMLRRFHATRRRGEEDPRPADARPWGGYDPNRAPVAGWAAGENP</sequence>
<feature type="region of interest" description="Disordered" evidence="1">
    <location>
        <begin position="154"/>
        <end position="201"/>
    </location>
</feature>
<dbReference type="RefSeq" id="WP_253774629.1">
    <property type="nucleotide sequence ID" value="NZ_JAMTCK010000010.1"/>
</dbReference>
<evidence type="ECO:0000313" key="3">
    <source>
        <dbReference type="EMBL" id="MCP2167596.1"/>
    </source>
</evidence>